<name>A0ABY7DWX5_MYAAR</name>
<reference evidence="1" key="1">
    <citation type="submission" date="2022-11" db="EMBL/GenBank/DDBJ databases">
        <title>Centuries of genome instability and evolution in soft-shell clam transmissible cancer (bioRxiv).</title>
        <authorList>
            <person name="Hart S.F.M."/>
            <person name="Yonemitsu M.A."/>
            <person name="Giersch R.M."/>
            <person name="Beal B.F."/>
            <person name="Arriagada G."/>
            <person name="Davis B.W."/>
            <person name="Ostrander E.A."/>
            <person name="Goff S.P."/>
            <person name="Metzger M.J."/>
        </authorList>
    </citation>
    <scope>NUCLEOTIDE SEQUENCE</scope>
    <source>
        <strain evidence="1">MELC-2E11</strain>
        <tissue evidence="1">Siphon/mantle</tissue>
    </source>
</reference>
<protein>
    <recommendedName>
        <fullName evidence="3">Sushi domain-containing protein</fullName>
    </recommendedName>
</protein>
<gene>
    <name evidence="1" type="ORF">MAR_007749</name>
</gene>
<dbReference type="Proteomes" id="UP001164746">
    <property type="component" value="Chromosome 4"/>
</dbReference>
<accession>A0ABY7DWX5</accession>
<evidence type="ECO:0008006" key="3">
    <source>
        <dbReference type="Google" id="ProtNLM"/>
    </source>
</evidence>
<dbReference type="EMBL" id="CP111015">
    <property type="protein sequence ID" value="WAR01191.1"/>
    <property type="molecule type" value="Genomic_DNA"/>
</dbReference>
<evidence type="ECO:0000313" key="1">
    <source>
        <dbReference type="EMBL" id="WAR01191.1"/>
    </source>
</evidence>
<keyword evidence="2" id="KW-1185">Reference proteome</keyword>
<evidence type="ECO:0000313" key="2">
    <source>
        <dbReference type="Proteomes" id="UP001164746"/>
    </source>
</evidence>
<sequence>MMKDMVVRYRDHARLQCLDDKAVIPVCEPGMPVSTGVRSHHRALVAGNQPSLQCLNHDYHLAGIVRCSEEYVDGEEWLQ</sequence>
<organism evidence="1 2">
    <name type="scientific">Mya arenaria</name>
    <name type="common">Soft-shell clam</name>
    <dbReference type="NCBI Taxonomy" id="6604"/>
    <lineage>
        <taxon>Eukaryota</taxon>
        <taxon>Metazoa</taxon>
        <taxon>Spiralia</taxon>
        <taxon>Lophotrochozoa</taxon>
        <taxon>Mollusca</taxon>
        <taxon>Bivalvia</taxon>
        <taxon>Autobranchia</taxon>
        <taxon>Heteroconchia</taxon>
        <taxon>Euheterodonta</taxon>
        <taxon>Imparidentia</taxon>
        <taxon>Neoheterodontei</taxon>
        <taxon>Myida</taxon>
        <taxon>Myoidea</taxon>
        <taxon>Myidae</taxon>
        <taxon>Mya</taxon>
    </lineage>
</organism>
<proteinExistence type="predicted"/>